<reference evidence="1 2" key="1">
    <citation type="journal article" date="2017" name="Curr. Biol.">
        <title>Genome architecture and evolution of a unichromosomal asexual nematode.</title>
        <authorList>
            <person name="Fradin H."/>
            <person name="Zegar C."/>
            <person name="Gutwein M."/>
            <person name="Lucas J."/>
            <person name="Kovtun M."/>
            <person name="Corcoran D."/>
            <person name="Baugh L.R."/>
            <person name="Kiontke K."/>
            <person name="Gunsalus K."/>
            <person name="Fitch D.H."/>
            <person name="Piano F."/>
        </authorList>
    </citation>
    <scope>NUCLEOTIDE SEQUENCE [LARGE SCALE GENOMIC DNA]</scope>
    <source>
        <strain evidence="1">PF1309</strain>
    </source>
</reference>
<accession>A0A2A2KT71</accession>
<name>A0A2A2KT71_9BILA</name>
<organism evidence="1 2">
    <name type="scientific">Diploscapter pachys</name>
    <dbReference type="NCBI Taxonomy" id="2018661"/>
    <lineage>
        <taxon>Eukaryota</taxon>
        <taxon>Metazoa</taxon>
        <taxon>Ecdysozoa</taxon>
        <taxon>Nematoda</taxon>
        <taxon>Chromadorea</taxon>
        <taxon>Rhabditida</taxon>
        <taxon>Rhabditina</taxon>
        <taxon>Rhabditomorpha</taxon>
        <taxon>Rhabditoidea</taxon>
        <taxon>Rhabditidae</taxon>
        <taxon>Diploscapter</taxon>
    </lineage>
</organism>
<dbReference type="AlphaFoldDB" id="A0A2A2KT71"/>
<protein>
    <recommendedName>
        <fullName evidence="3">Activin types I and II receptor domain-containing protein</fullName>
    </recommendedName>
</protein>
<evidence type="ECO:0000313" key="2">
    <source>
        <dbReference type="Proteomes" id="UP000218231"/>
    </source>
</evidence>
<proteinExistence type="predicted"/>
<dbReference type="Proteomes" id="UP000218231">
    <property type="component" value="Unassembled WGS sequence"/>
</dbReference>
<comment type="caution">
    <text evidence="1">The sequence shown here is derived from an EMBL/GenBank/DDBJ whole genome shotgun (WGS) entry which is preliminary data.</text>
</comment>
<dbReference type="EMBL" id="LIAE01007787">
    <property type="protein sequence ID" value="PAV77003.1"/>
    <property type="molecule type" value="Genomic_DNA"/>
</dbReference>
<keyword evidence="2" id="KW-1185">Reference proteome</keyword>
<gene>
    <name evidence="1" type="ORF">WR25_00122</name>
</gene>
<sequence length="120" mass="14165">MLPEIQAALLKCRLFHEYAEEHRMRTITDQNCQTNNYCVLARYKDPNTKKKQGYSMGCDQVDCIWMREKIRYFTTTKGNLTCIKNADYGRDGEICCCNGYDYCNEFGVNTEFFQVKIEKH</sequence>
<evidence type="ECO:0008006" key="3">
    <source>
        <dbReference type="Google" id="ProtNLM"/>
    </source>
</evidence>
<evidence type="ECO:0000313" key="1">
    <source>
        <dbReference type="EMBL" id="PAV77003.1"/>
    </source>
</evidence>
<dbReference type="OrthoDB" id="5855683at2759"/>